<name>A0ABD1DKK2_CULPP</name>
<sequence length="297" mass="32916">MGRIASRVGGAILLVAVFLSTTLINAADELPKDLKDIDIDTLKAQLPDGFLPPEFQNISLPSIEDIQKIVKDKCSKIAGNEEAYEKTEAASQRLGDCMKGLIDFGDLQEEIQKAKPTGDLDTVFNKYCKRRAAAIECVDTFSADIDVCLDDEERESKRVFVNLVHGLLNFGPECFQEQKQPLIDCFNGTLRGYLDESTPKPSEGIPKLVMGQKQCDDMDNLRACFVRVLEDCQESTPANLVESMFKFVRRETPCANFTVPAETKKGRRNSSDALQSSAAMILLTTWLVAMVAKLVVH</sequence>
<protein>
    <recommendedName>
        <fullName evidence="4">27 kDa hemolymph protein</fullName>
    </recommendedName>
</protein>
<feature type="signal peptide" evidence="1">
    <location>
        <begin position="1"/>
        <end position="26"/>
    </location>
</feature>
<evidence type="ECO:0000313" key="3">
    <source>
        <dbReference type="Proteomes" id="UP001562425"/>
    </source>
</evidence>
<evidence type="ECO:0000256" key="1">
    <source>
        <dbReference type="SAM" id="SignalP"/>
    </source>
</evidence>
<reference evidence="2 3" key="1">
    <citation type="submission" date="2024-05" db="EMBL/GenBank/DDBJ databases">
        <title>Culex pipiens pipiens assembly and annotation.</title>
        <authorList>
            <person name="Alout H."/>
            <person name="Durand T."/>
        </authorList>
    </citation>
    <scope>NUCLEOTIDE SEQUENCE [LARGE SCALE GENOMIC DNA]</scope>
    <source>
        <strain evidence="2">HA-2024</strain>
        <tissue evidence="2">Whole body</tissue>
    </source>
</reference>
<evidence type="ECO:0000313" key="2">
    <source>
        <dbReference type="EMBL" id="KAL1400263.1"/>
    </source>
</evidence>
<evidence type="ECO:0008006" key="4">
    <source>
        <dbReference type="Google" id="ProtNLM"/>
    </source>
</evidence>
<dbReference type="EMBL" id="JBEHCU010005302">
    <property type="protein sequence ID" value="KAL1400263.1"/>
    <property type="molecule type" value="Genomic_DNA"/>
</dbReference>
<feature type="chain" id="PRO_5044803615" description="27 kDa hemolymph protein" evidence="1">
    <location>
        <begin position="27"/>
        <end position="297"/>
    </location>
</feature>
<accession>A0ABD1DKK2</accession>
<dbReference type="Pfam" id="PF07165">
    <property type="entry name" value="DUF1397"/>
    <property type="match status" value="1"/>
</dbReference>
<gene>
    <name evidence="2" type="ORF">pipiens_007578</name>
</gene>
<dbReference type="AlphaFoldDB" id="A0ABD1DKK2"/>
<keyword evidence="3" id="KW-1185">Reference proteome</keyword>
<dbReference type="PANTHER" id="PTHR20997:SF2">
    <property type="entry name" value="EG:BACR42I17.2 PROTEIN-RELATED"/>
    <property type="match status" value="1"/>
</dbReference>
<organism evidence="2 3">
    <name type="scientific">Culex pipiens pipiens</name>
    <name type="common">Northern house mosquito</name>
    <dbReference type="NCBI Taxonomy" id="38569"/>
    <lineage>
        <taxon>Eukaryota</taxon>
        <taxon>Metazoa</taxon>
        <taxon>Ecdysozoa</taxon>
        <taxon>Arthropoda</taxon>
        <taxon>Hexapoda</taxon>
        <taxon>Insecta</taxon>
        <taxon>Pterygota</taxon>
        <taxon>Neoptera</taxon>
        <taxon>Endopterygota</taxon>
        <taxon>Diptera</taxon>
        <taxon>Nematocera</taxon>
        <taxon>Culicoidea</taxon>
        <taxon>Culicidae</taxon>
        <taxon>Culicinae</taxon>
        <taxon>Culicini</taxon>
        <taxon>Culex</taxon>
        <taxon>Culex</taxon>
    </lineage>
</organism>
<dbReference type="PANTHER" id="PTHR20997">
    <property type="entry name" value="EG:BACR42I17.2 PROTEIN-RELATED"/>
    <property type="match status" value="1"/>
</dbReference>
<comment type="caution">
    <text evidence="2">The sequence shown here is derived from an EMBL/GenBank/DDBJ whole genome shotgun (WGS) entry which is preliminary data.</text>
</comment>
<dbReference type="Proteomes" id="UP001562425">
    <property type="component" value="Unassembled WGS sequence"/>
</dbReference>
<keyword evidence="1" id="KW-0732">Signal</keyword>
<proteinExistence type="predicted"/>
<dbReference type="InterPro" id="IPR009832">
    <property type="entry name" value="DUF1397"/>
</dbReference>